<dbReference type="HOGENOM" id="CLU_2850569_0_0_1"/>
<reference evidence="2" key="2">
    <citation type="submission" date="2015-01" db="EMBL/GenBank/DDBJ databases">
        <title>Evolutionary Origins and Diversification of the Mycorrhizal Mutualists.</title>
        <authorList>
            <consortium name="DOE Joint Genome Institute"/>
            <consortium name="Mycorrhizal Genomics Consortium"/>
            <person name="Kohler A."/>
            <person name="Kuo A."/>
            <person name="Nagy L.G."/>
            <person name="Floudas D."/>
            <person name="Copeland A."/>
            <person name="Barry K.W."/>
            <person name="Cichocki N."/>
            <person name="Veneault-Fourrey C."/>
            <person name="LaButti K."/>
            <person name="Lindquist E.A."/>
            <person name="Lipzen A."/>
            <person name="Lundell T."/>
            <person name="Morin E."/>
            <person name="Murat C."/>
            <person name="Riley R."/>
            <person name="Ohm R."/>
            <person name="Sun H."/>
            <person name="Tunlid A."/>
            <person name="Henrissat B."/>
            <person name="Grigoriev I.V."/>
            <person name="Hibbett D.S."/>
            <person name="Martin F."/>
        </authorList>
    </citation>
    <scope>NUCLEOTIDE SEQUENCE [LARGE SCALE GENOMIC DNA]</scope>
    <source>
        <strain evidence="2">441</strain>
    </source>
</reference>
<gene>
    <name evidence="1" type="ORF">PISMIDRAFT_687751</name>
</gene>
<keyword evidence="2" id="KW-1185">Reference proteome</keyword>
<evidence type="ECO:0000313" key="2">
    <source>
        <dbReference type="Proteomes" id="UP000054018"/>
    </source>
</evidence>
<evidence type="ECO:0000313" key="1">
    <source>
        <dbReference type="EMBL" id="KIK14693.1"/>
    </source>
</evidence>
<name>A0A0C9Z3S1_9AGAM</name>
<accession>A0A0C9Z3S1</accession>
<reference evidence="1 2" key="1">
    <citation type="submission" date="2014-04" db="EMBL/GenBank/DDBJ databases">
        <authorList>
            <consortium name="DOE Joint Genome Institute"/>
            <person name="Kuo A."/>
            <person name="Kohler A."/>
            <person name="Costa M.D."/>
            <person name="Nagy L.G."/>
            <person name="Floudas D."/>
            <person name="Copeland A."/>
            <person name="Barry K.W."/>
            <person name="Cichocki N."/>
            <person name="Veneault-Fourrey C."/>
            <person name="LaButti K."/>
            <person name="Lindquist E.A."/>
            <person name="Lipzen A."/>
            <person name="Lundell T."/>
            <person name="Morin E."/>
            <person name="Murat C."/>
            <person name="Sun H."/>
            <person name="Tunlid A."/>
            <person name="Henrissat B."/>
            <person name="Grigoriev I.V."/>
            <person name="Hibbett D.S."/>
            <person name="Martin F."/>
            <person name="Nordberg H.P."/>
            <person name="Cantor M.N."/>
            <person name="Hua S.X."/>
        </authorList>
    </citation>
    <scope>NUCLEOTIDE SEQUENCE [LARGE SCALE GENOMIC DNA]</scope>
    <source>
        <strain evidence="1 2">441</strain>
    </source>
</reference>
<dbReference type="AlphaFoldDB" id="A0A0C9Z3S1"/>
<dbReference type="Proteomes" id="UP000054018">
    <property type="component" value="Unassembled WGS sequence"/>
</dbReference>
<dbReference type="EMBL" id="KN833926">
    <property type="protein sequence ID" value="KIK14693.1"/>
    <property type="molecule type" value="Genomic_DNA"/>
</dbReference>
<sequence length="65" mass="7413">MMILPIRLWVTQSHNETDLPAEHAMNLPLDVIDANDRDSWIDHSEDEELEMSTQVILPLPATNSC</sequence>
<organism evidence="1 2">
    <name type="scientific">Pisolithus microcarpus 441</name>
    <dbReference type="NCBI Taxonomy" id="765257"/>
    <lineage>
        <taxon>Eukaryota</taxon>
        <taxon>Fungi</taxon>
        <taxon>Dikarya</taxon>
        <taxon>Basidiomycota</taxon>
        <taxon>Agaricomycotina</taxon>
        <taxon>Agaricomycetes</taxon>
        <taxon>Agaricomycetidae</taxon>
        <taxon>Boletales</taxon>
        <taxon>Sclerodermatineae</taxon>
        <taxon>Pisolithaceae</taxon>
        <taxon>Pisolithus</taxon>
    </lineage>
</organism>
<proteinExistence type="predicted"/>
<protein>
    <submittedName>
        <fullName evidence="1">Uncharacterized protein</fullName>
    </submittedName>
</protein>